<dbReference type="EMBL" id="VOHS01000062">
    <property type="protein sequence ID" value="TWV92999.1"/>
    <property type="molecule type" value="Genomic_DNA"/>
</dbReference>
<name>A0A5C6LLV6_9BACT</name>
<dbReference type="AlphaFoldDB" id="A0A5C6LLV6"/>
<keyword evidence="2" id="KW-1185">Reference proteome</keyword>
<protein>
    <submittedName>
        <fullName evidence="1">Uncharacterized protein</fullName>
    </submittedName>
</protein>
<dbReference type="Proteomes" id="UP000318815">
    <property type="component" value="Unassembled WGS sequence"/>
</dbReference>
<comment type="caution">
    <text evidence="1">The sequence shown here is derived from an EMBL/GenBank/DDBJ whole genome shotgun (WGS) entry which is preliminary data.</text>
</comment>
<accession>A0A5C6LLV6</accession>
<dbReference type="OrthoDB" id="1067458at2"/>
<proteinExistence type="predicted"/>
<organism evidence="1 2">
    <name type="scientific">Chitinophaga pinensis</name>
    <dbReference type="NCBI Taxonomy" id="79329"/>
    <lineage>
        <taxon>Bacteria</taxon>
        <taxon>Pseudomonadati</taxon>
        <taxon>Bacteroidota</taxon>
        <taxon>Chitinophagia</taxon>
        <taxon>Chitinophagales</taxon>
        <taxon>Chitinophagaceae</taxon>
        <taxon>Chitinophaga</taxon>
    </lineage>
</organism>
<sequence length="138" mass="15434">MIGNRELLSHFNDQLNELESLQPYTMAMDFGLFGEPVKGGNILFNYLREGDWSVGEDGLEDVSASAKKPCVFAIATDLSSLPPYAKDTTYLRQHLEKKSGNLDYSIEKILLAKNIDVGKLKTSELVGCRKVPMFRSEN</sequence>
<evidence type="ECO:0000313" key="2">
    <source>
        <dbReference type="Proteomes" id="UP000318815"/>
    </source>
</evidence>
<gene>
    <name evidence="1" type="ORF">FEF09_27860</name>
</gene>
<reference evidence="1 2" key="1">
    <citation type="submission" date="2019-08" db="EMBL/GenBank/DDBJ databases">
        <title>Whole genome sequencing of chitin degrading bacteria Chitinophaga pinensis YS16.</title>
        <authorList>
            <person name="Singh R.P."/>
            <person name="Manchanda G."/>
            <person name="Maurya I.K."/>
            <person name="Joshi N.K."/>
            <person name="Srivastava A.K."/>
        </authorList>
    </citation>
    <scope>NUCLEOTIDE SEQUENCE [LARGE SCALE GENOMIC DNA]</scope>
    <source>
        <strain evidence="1 2">YS-16</strain>
    </source>
</reference>
<evidence type="ECO:0000313" key="1">
    <source>
        <dbReference type="EMBL" id="TWV92999.1"/>
    </source>
</evidence>
<dbReference type="RefSeq" id="WP_146308128.1">
    <property type="nucleotide sequence ID" value="NZ_VOHS01000062.1"/>
</dbReference>